<dbReference type="GeneID" id="103496124"/>
<dbReference type="PANTHER" id="PTHR15710">
    <property type="entry name" value="E3 UBIQUITIN-PROTEIN LIGASE PRAJA"/>
    <property type="match status" value="1"/>
</dbReference>
<keyword evidence="3" id="KW-0808">Transferase</keyword>
<dbReference type="SUPFAM" id="SSF57850">
    <property type="entry name" value="RING/U-box"/>
    <property type="match status" value="1"/>
</dbReference>
<dbReference type="SMART" id="SM00184">
    <property type="entry name" value="RING"/>
    <property type="match status" value="1"/>
</dbReference>
<evidence type="ECO:0000256" key="6">
    <source>
        <dbReference type="ARBA" id="ARBA00022786"/>
    </source>
</evidence>
<dbReference type="InParanoid" id="A0A1S3C2I0"/>
<dbReference type="Pfam" id="PF13639">
    <property type="entry name" value="zf-RING_2"/>
    <property type="match status" value="1"/>
</dbReference>
<protein>
    <recommendedName>
        <fullName evidence="2">RING-type E3 ubiquitin transferase</fullName>
        <ecNumber evidence="2">2.3.2.27</ecNumber>
    </recommendedName>
</protein>
<proteinExistence type="predicted"/>
<dbReference type="GO" id="GO:0061630">
    <property type="term" value="F:ubiquitin protein ligase activity"/>
    <property type="evidence" value="ECO:0007669"/>
    <property type="project" value="UniProtKB-EC"/>
</dbReference>
<dbReference type="FunFam" id="3.30.40.10:FF:000022">
    <property type="entry name" value="E3 ubiquitin-protein ligase RING1-like"/>
    <property type="match status" value="1"/>
</dbReference>
<evidence type="ECO:0000256" key="2">
    <source>
        <dbReference type="ARBA" id="ARBA00012483"/>
    </source>
</evidence>
<dbReference type="GO" id="GO:0016567">
    <property type="term" value="P:protein ubiquitination"/>
    <property type="evidence" value="ECO:0007669"/>
    <property type="project" value="TreeGrafter"/>
</dbReference>
<evidence type="ECO:0000256" key="5">
    <source>
        <dbReference type="ARBA" id="ARBA00022771"/>
    </source>
</evidence>
<keyword evidence="11" id="KW-1185">Reference proteome</keyword>
<organism evidence="11 12">
    <name type="scientific">Cucumis melo</name>
    <name type="common">Muskmelon</name>
    <dbReference type="NCBI Taxonomy" id="3656"/>
    <lineage>
        <taxon>Eukaryota</taxon>
        <taxon>Viridiplantae</taxon>
        <taxon>Streptophyta</taxon>
        <taxon>Embryophyta</taxon>
        <taxon>Tracheophyta</taxon>
        <taxon>Spermatophyta</taxon>
        <taxon>Magnoliopsida</taxon>
        <taxon>eudicotyledons</taxon>
        <taxon>Gunneridae</taxon>
        <taxon>Pentapetalae</taxon>
        <taxon>rosids</taxon>
        <taxon>fabids</taxon>
        <taxon>Cucurbitales</taxon>
        <taxon>Cucurbitaceae</taxon>
        <taxon>Benincaseae</taxon>
        <taxon>Cucumis</taxon>
    </lineage>
</organism>
<dbReference type="PROSITE" id="PS50089">
    <property type="entry name" value="ZF_RING_2"/>
    <property type="match status" value="1"/>
</dbReference>
<evidence type="ECO:0000256" key="4">
    <source>
        <dbReference type="ARBA" id="ARBA00022723"/>
    </source>
</evidence>
<keyword evidence="5 8" id="KW-0863">Zinc-finger</keyword>
<dbReference type="PANTHER" id="PTHR15710:SF108">
    <property type="entry name" value="OS03G0286100 PROTEIN"/>
    <property type="match status" value="1"/>
</dbReference>
<dbReference type="GO" id="GO:0008270">
    <property type="term" value="F:zinc ion binding"/>
    <property type="evidence" value="ECO:0007669"/>
    <property type="project" value="UniProtKB-KW"/>
</dbReference>
<dbReference type="CDD" id="cd16667">
    <property type="entry name" value="RING-H2_RNF126-like"/>
    <property type="match status" value="1"/>
</dbReference>
<dbReference type="AlphaFoldDB" id="A0A1S3C2I0"/>
<dbReference type="Proteomes" id="UP001652600">
    <property type="component" value="Chromosome 6"/>
</dbReference>
<evidence type="ECO:0000256" key="3">
    <source>
        <dbReference type="ARBA" id="ARBA00022679"/>
    </source>
</evidence>
<dbReference type="OrthoDB" id="21204at2759"/>
<dbReference type="eggNOG" id="KOG0800">
    <property type="taxonomic scope" value="Eukaryota"/>
</dbReference>
<keyword evidence="6" id="KW-0833">Ubl conjugation pathway</keyword>
<dbReference type="SMR" id="A0A1S3C2I0"/>
<evidence type="ECO:0000313" key="11">
    <source>
        <dbReference type="Proteomes" id="UP001652600"/>
    </source>
</evidence>
<dbReference type="InterPro" id="IPR001841">
    <property type="entry name" value="Znf_RING"/>
</dbReference>
<keyword evidence="7" id="KW-0862">Zinc</keyword>
<dbReference type="Gene3D" id="3.30.40.10">
    <property type="entry name" value="Zinc/RING finger domain, C3HC4 (zinc finger)"/>
    <property type="match status" value="1"/>
</dbReference>
<gene>
    <name evidence="12" type="primary">LOC103496124</name>
</gene>
<dbReference type="InterPro" id="IPR013083">
    <property type="entry name" value="Znf_RING/FYVE/PHD"/>
</dbReference>
<evidence type="ECO:0000256" key="8">
    <source>
        <dbReference type="PROSITE-ProRule" id="PRU00175"/>
    </source>
</evidence>
<sequence length="253" mass="29280">MSIPQPQNPRSRIVVNGGFTRTTNMHYYWCRICRRIIRISLGNPLEISITCPFCSRNLRHELDVARARNFPRLPPISPPIVQRWGFEDTDESWITLQFPRPAVNSGIEEIPRVRITGKHLEKDSNCAICKEEFEMGEEVRELPCKHFYHSDCVVPWLRMHNTCPVCRYTLENIGDEGSGSGFNGGRGEELGEEEEEEEEGEGEGRGNGWWNLVCCWWPLRLIGDWARRLRFADSGDSFFVVEPGSWMYSWLAN</sequence>
<accession>A0A1S3C2I0</accession>
<evidence type="ECO:0000256" key="1">
    <source>
        <dbReference type="ARBA" id="ARBA00000900"/>
    </source>
</evidence>
<feature type="compositionally biased region" description="Acidic residues" evidence="9">
    <location>
        <begin position="190"/>
        <end position="201"/>
    </location>
</feature>
<feature type="region of interest" description="Disordered" evidence="9">
    <location>
        <begin position="177"/>
        <end position="204"/>
    </location>
</feature>
<keyword evidence="4" id="KW-0479">Metal-binding</keyword>
<dbReference type="KEGG" id="cmo:103496124"/>
<evidence type="ECO:0000256" key="9">
    <source>
        <dbReference type="SAM" id="MobiDB-lite"/>
    </source>
</evidence>
<dbReference type="RefSeq" id="XP_008456082.1">
    <property type="nucleotide sequence ID" value="XM_008457860.3"/>
</dbReference>
<comment type="catalytic activity">
    <reaction evidence="1">
        <text>S-ubiquitinyl-[E2 ubiquitin-conjugating enzyme]-L-cysteine + [acceptor protein]-L-lysine = [E2 ubiquitin-conjugating enzyme]-L-cysteine + N(6)-ubiquitinyl-[acceptor protein]-L-lysine.</text>
        <dbReference type="EC" id="2.3.2.27"/>
    </reaction>
</comment>
<dbReference type="EC" id="2.3.2.27" evidence="2"/>
<evidence type="ECO:0000259" key="10">
    <source>
        <dbReference type="PROSITE" id="PS50089"/>
    </source>
</evidence>
<feature type="domain" description="RING-type" evidence="10">
    <location>
        <begin position="126"/>
        <end position="167"/>
    </location>
</feature>
<evidence type="ECO:0000256" key="7">
    <source>
        <dbReference type="ARBA" id="ARBA00022833"/>
    </source>
</evidence>
<name>A0A1S3C2I0_CUCME</name>
<evidence type="ECO:0000313" key="12">
    <source>
        <dbReference type="RefSeq" id="XP_008456082.1"/>
    </source>
</evidence>
<dbReference type="GO" id="GO:0005737">
    <property type="term" value="C:cytoplasm"/>
    <property type="evidence" value="ECO:0007669"/>
    <property type="project" value="TreeGrafter"/>
</dbReference>
<reference evidence="12" key="1">
    <citation type="submission" date="2025-08" db="UniProtKB">
        <authorList>
            <consortium name="RefSeq"/>
        </authorList>
    </citation>
    <scope>IDENTIFICATION</scope>
    <source>
        <tissue evidence="12">Stem</tissue>
    </source>
</reference>